<gene>
    <name evidence="1" type="ORF">RHGRI_026803</name>
</gene>
<evidence type="ECO:0000313" key="2">
    <source>
        <dbReference type="Proteomes" id="UP000823749"/>
    </source>
</evidence>
<organism evidence="1 2">
    <name type="scientific">Rhododendron griersonianum</name>
    <dbReference type="NCBI Taxonomy" id="479676"/>
    <lineage>
        <taxon>Eukaryota</taxon>
        <taxon>Viridiplantae</taxon>
        <taxon>Streptophyta</taxon>
        <taxon>Embryophyta</taxon>
        <taxon>Tracheophyta</taxon>
        <taxon>Spermatophyta</taxon>
        <taxon>Magnoliopsida</taxon>
        <taxon>eudicotyledons</taxon>
        <taxon>Gunneridae</taxon>
        <taxon>Pentapetalae</taxon>
        <taxon>asterids</taxon>
        <taxon>Ericales</taxon>
        <taxon>Ericaceae</taxon>
        <taxon>Ericoideae</taxon>
        <taxon>Rhodoreae</taxon>
        <taxon>Rhododendron</taxon>
    </lineage>
</organism>
<comment type="caution">
    <text evidence="1">The sequence shown here is derived from an EMBL/GenBank/DDBJ whole genome shotgun (WGS) entry which is preliminary data.</text>
</comment>
<dbReference type="AlphaFoldDB" id="A0AAV6IXT0"/>
<reference evidence="1" key="1">
    <citation type="submission" date="2020-08" db="EMBL/GenBank/DDBJ databases">
        <title>Plant Genome Project.</title>
        <authorList>
            <person name="Zhang R.-G."/>
        </authorList>
    </citation>
    <scope>NUCLEOTIDE SEQUENCE</scope>
    <source>
        <strain evidence="1">WSP0</strain>
        <tissue evidence="1">Leaf</tissue>
    </source>
</reference>
<dbReference type="Proteomes" id="UP000823749">
    <property type="component" value="Chromosome 9"/>
</dbReference>
<accession>A0AAV6IXT0</accession>
<dbReference type="EMBL" id="JACTNZ010000009">
    <property type="protein sequence ID" value="KAG5532292.1"/>
    <property type="molecule type" value="Genomic_DNA"/>
</dbReference>
<evidence type="ECO:0000313" key="1">
    <source>
        <dbReference type="EMBL" id="KAG5532292.1"/>
    </source>
</evidence>
<protein>
    <submittedName>
        <fullName evidence="1">Uncharacterized protein</fullName>
    </submittedName>
</protein>
<sequence length="214" mass="23398">MEMEMEWCKEAEDELQVAGLVHCNMDHATQDMLVGHTRGLLAAAVGVVAVLGTEGHHLELLRGMGEEVAAGAWCHKEKGGGRNPRALLAAQDAGYNKMSEDVEAGPCSQDLLGAEKGIFEFDDEVGRQMGSCKHLLHSCPGNQNLPSVSVHLRSYLGIECFGSLQNRCTAVLCLTQKSYLKSNIKFQSLINVFFNFPILRYGSFNLLVALLTRC</sequence>
<proteinExistence type="predicted"/>
<keyword evidence="2" id="KW-1185">Reference proteome</keyword>
<name>A0AAV6IXT0_9ERIC</name>